<accession>A0ABY4NA76</accession>
<proteinExistence type="predicted"/>
<dbReference type="RefSeq" id="WP_249480114.1">
    <property type="nucleotide sequence ID" value="NZ_CP097218.1"/>
</dbReference>
<feature type="region of interest" description="Disordered" evidence="1">
    <location>
        <begin position="126"/>
        <end position="148"/>
    </location>
</feature>
<sequence>MTEQNDPMKAVYDEIDEIILEVGADDPNLLRELTQAWGRNPLVMQHIRFKLGPTRAVFDMHLGGDGVHEHSIVAHYVASLLSGVTDASKEIAKQARQLPKLSNDYLVRGVMPGSVRLVIEAPNVRPRHSRRGPEVPEEVRPAFHQPSEESNALRTVAELLSAATPGLETNLPLDRMVKELPPTARSPLRSVAVAVRDGNFEIEGDVRERGRRPVDLTFTPDRAVRLAAVIDQQPVVPTPVTKTGLLDGFRKSSHMLYLAPSSDRPIAITVHEDEMLEQVAQLNAIPDQHVRVRYLENRIDGMVDARRQDARVLKSIEAISGPSKEAEQLTLLDPED</sequence>
<organism evidence="2 3">
    <name type="scientific">Brachybacterium kimchii</name>
    <dbReference type="NCBI Taxonomy" id="2942909"/>
    <lineage>
        <taxon>Bacteria</taxon>
        <taxon>Bacillati</taxon>
        <taxon>Actinomycetota</taxon>
        <taxon>Actinomycetes</taxon>
        <taxon>Micrococcales</taxon>
        <taxon>Dermabacteraceae</taxon>
        <taxon>Brachybacterium</taxon>
    </lineage>
</organism>
<reference evidence="2" key="1">
    <citation type="submission" date="2022-05" db="EMBL/GenBank/DDBJ databases">
        <title>Genomic analysis of Brachybacterium sp. CBA3104.</title>
        <authorList>
            <person name="Roh S.W."/>
            <person name="Kim Y.B."/>
            <person name="Kim Y."/>
        </authorList>
    </citation>
    <scope>NUCLEOTIDE SEQUENCE</scope>
    <source>
        <strain evidence="2">CBA3104</strain>
    </source>
</reference>
<protein>
    <recommendedName>
        <fullName evidence="4">Helicase XPB/Ssl2 N-terminal domain-containing protein</fullName>
    </recommendedName>
</protein>
<evidence type="ECO:0000313" key="2">
    <source>
        <dbReference type="EMBL" id="UQN30697.1"/>
    </source>
</evidence>
<feature type="compositionally biased region" description="Basic and acidic residues" evidence="1">
    <location>
        <begin position="131"/>
        <end position="141"/>
    </location>
</feature>
<dbReference type="Proteomes" id="UP001055868">
    <property type="component" value="Chromosome"/>
</dbReference>
<keyword evidence="3" id="KW-1185">Reference proteome</keyword>
<gene>
    <name evidence="2" type="ORF">M4486_05175</name>
</gene>
<name>A0ABY4NA76_9MICO</name>
<evidence type="ECO:0000313" key="3">
    <source>
        <dbReference type="Proteomes" id="UP001055868"/>
    </source>
</evidence>
<evidence type="ECO:0008006" key="4">
    <source>
        <dbReference type="Google" id="ProtNLM"/>
    </source>
</evidence>
<evidence type="ECO:0000256" key="1">
    <source>
        <dbReference type="SAM" id="MobiDB-lite"/>
    </source>
</evidence>
<dbReference type="EMBL" id="CP097218">
    <property type="protein sequence ID" value="UQN30697.1"/>
    <property type="molecule type" value="Genomic_DNA"/>
</dbReference>